<dbReference type="Proteomes" id="UP000249661">
    <property type="component" value="Unassembled WGS sequence"/>
</dbReference>
<gene>
    <name evidence="1" type="ORF">BO66DRAFT_404601</name>
</gene>
<reference evidence="1" key="1">
    <citation type="submission" date="2018-02" db="EMBL/GenBank/DDBJ databases">
        <title>The genomes of Aspergillus section Nigri reveals drivers in fungal speciation.</title>
        <authorList>
            <consortium name="DOE Joint Genome Institute"/>
            <person name="Vesth T.C."/>
            <person name="Nybo J."/>
            <person name="Theobald S."/>
            <person name="Brandl J."/>
            <person name="Frisvad J.C."/>
            <person name="Nielsen K.F."/>
            <person name="Lyhne E.K."/>
            <person name="Kogle M.E."/>
            <person name="Kuo A."/>
            <person name="Riley R."/>
            <person name="Clum A."/>
            <person name="Nolan M."/>
            <person name="Lipzen A."/>
            <person name="Salamov A."/>
            <person name="Henrissat B."/>
            <person name="Wiebenga A."/>
            <person name="De vries R.P."/>
            <person name="Grigoriev I.V."/>
            <person name="Mortensen U.H."/>
            <person name="Andersen M.R."/>
            <person name="Baker S.E."/>
        </authorList>
    </citation>
    <scope>NUCLEOTIDE SEQUENCE</scope>
    <source>
        <strain evidence="1">CBS 121060</strain>
    </source>
</reference>
<accession>A0ACD1GZK0</accession>
<proteinExistence type="predicted"/>
<keyword evidence="2" id="KW-1185">Reference proteome</keyword>
<evidence type="ECO:0000313" key="1">
    <source>
        <dbReference type="EMBL" id="RAH66605.1"/>
    </source>
</evidence>
<sequence length="179" mass="19290">MMMDFQKHHPPPPYHPHPSLLGAVAHDPRGAPSAPPAARAYGPPRPPSPRPYYEMLQRRESEMPRSAATAPGYNYPTPSSAPAPVSSVAYTHEPAYASLRPESSGYHLAPTGHGSSKKHNLPAGQRDSDNRHDPPYDHNYLNHQDRRMVYREVFMILPGGGGGGGGDGVVVAGCLSRTG</sequence>
<evidence type="ECO:0000313" key="2">
    <source>
        <dbReference type="Proteomes" id="UP000249661"/>
    </source>
</evidence>
<protein>
    <submittedName>
        <fullName evidence="1">Uncharacterized protein</fullName>
    </submittedName>
</protein>
<organism evidence="1 2">
    <name type="scientific">Aspergillus aculeatinus CBS 121060</name>
    <dbReference type="NCBI Taxonomy" id="1448322"/>
    <lineage>
        <taxon>Eukaryota</taxon>
        <taxon>Fungi</taxon>
        <taxon>Dikarya</taxon>
        <taxon>Ascomycota</taxon>
        <taxon>Pezizomycotina</taxon>
        <taxon>Eurotiomycetes</taxon>
        <taxon>Eurotiomycetidae</taxon>
        <taxon>Eurotiales</taxon>
        <taxon>Aspergillaceae</taxon>
        <taxon>Aspergillus</taxon>
        <taxon>Aspergillus subgen. Circumdati</taxon>
    </lineage>
</organism>
<name>A0ACD1GZK0_9EURO</name>
<dbReference type="EMBL" id="KZ824981">
    <property type="protein sequence ID" value="RAH66605.1"/>
    <property type="molecule type" value="Genomic_DNA"/>
</dbReference>